<evidence type="ECO:0000313" key="3">
    <source>
        <dbReference type="EMBL" id="MEE6147446.1"/>
    </source>
</evidence>
<feature type="region of interest" description="Disordered" evidence="1">
    <location>
        <begin position="1"/>
        <end position="20"/>
    </location>
</feature>
<dbReference type="EMBL" id="JAZGJQ010000004">
    <property type="protein sequence ID" value="MEE6147446.1"/>
    <property type="molecule type" value="Genomic_DNA"/>
</dbReference>
<comment type="caution">
    <text evidence="3">The sequence shown here is derived from an EMBL/GenBank/DDBJ whole genome shotgun (WGS) entry which is preliminary data.</text>
</comment>
<evidence type="ECO:0000259" key="2">
    <source>
        <dbReference type="Pfam" id="PF01966"/>
    </source>
</evidence>
<dbReference type="SUPFAM" id="SSF109604">
    <property type="entry name" value="HD-domain/PDEase-like"/>
    <property type="match status" value="1"/>
</dbReference>
<proteinExistence type="predicted"/>
<organism evidence="3 4">
    <name type="scientific">Olsenella absiana</name>
    <dbReference type="NCBI Taxonomy" id="3115222"/>
    <lineage>
        <taxon>Bacteria</taxon>
        <taxon>Bacillati</taxon>
        <taxon>Actinomycetota</taxon>
        <taxon>Coriobacteriia</taxon>
        <taxon>Coriobacteriales</taxon>
        <taxon>Atopobiaceae</taxon>
        <taxon>Olsenella</taxon>
    </lineage>
</organism>
<sequence length="192" mass="21135">MDEKDDAQRQGPDAPGVTGDPAALELAMAAYDEGDPRRIHHFLKVHELARTIGLAEGLDARTLHVLEAAAIVHDAGIHESERIYGNASGRHQEELGPAVARPLLERAGYDEASVERACWLVAHHHTYIGIEDDDHQVLVEADFLVNIYEDAPQDAEARARVARQVAERVFRTRTGLALLCSMYLSDAYAPLP</sequence>
<accession>A0ABU7RA15</accession>
<dbReference type="Gene3D" id="1.10.3210.10">
    <property type="entry name" value="Hypothetical protein af1432"/>
    <property type="match status" value="1"/>
</dbReference>
<dbReference type="RefSeq" id="WP_330958212.1">
    <property type="nucleotide sequence ID" value="NZ_JAZGJQ010000004.1"/>
</dbReference>
<dbReference type="Proteomes" id="UP001332931">
    <property type="component" value="Unassembled WGS sequence"/>
</dbReference>
<dbReference type="Pfam" id="PF01966">
    <property type="entry name" value="HD"/>
    <property type="match status" value="1"/>
</dbReference>
<feature type="domain" description="HD" evidence="2">
    <location>
        <begin position="38"/>
        <end position="140"/>
    </location>
</feature>
<evidence type="ECO:0000256" key="1">
    <source>
        <dbReference type="SAM" id="MobiDB-lite"/>
    </source>
</evidence>
<dbReference type="InterPro" id="IPR006674">
    <property type="entry name" value="HD_domain"/>
</dbReference>
<protein>
    <submittedName>
        <fullName evidence="3">HD domain-containing protein</fullName>
    </submittedName>
</protein>
<reference evidence="3 4" key="1">
    <citation type="submission" date="2024-01" db="EMBL/GenBank/DDBJ databases">
        <title>Description of Olsenella sp. nov., isolated from pig feces.</title>
        <authorList>
            <person name="Chang Y.-H."/>
        </authorList>
    </citation>
    <scope>NUCLEOTIDE SEQUENCE [LARGE SCALE GENOMIC DNA]</scope>
    <source>
        <strain evidence="3 4">YH-ols2223</strain>
    </source>
</reference>
<keyword evidence="4" id="KW-1185">Reference proteome</keyword>
<evidence type="ECO:0000313" key="4">
    <source>
        <dbReference type="Proteomes" id="UP001332931"/>
    </source>
</evidence>
<name>A0ABU7RA15_9ACTN</name>
<gene>
    <name evidence="3" type="ORF">VXJ25_05495</name>
</gene>